<evidence type="ECO:0000256" key="1">
    <source>
        <dbReference type="SAM" id="MobiDB-lite"/>
    </source>
</evidence>
<organism evidence="2">
    <name type="scientific">Cucumis melo</name>
    <name type="common">Muskmelon</name>
    <dbReference type="NCBI Taxonomy" id="3656"/>
    <lineage>
        <taxon>Eukaryota</taxon>
        <taxon>Viridiplantae</taxon>
        <taxon>Streptophyta</taxon>
        <taxon>Embryophyta</taxon>
        <taxon>Tracheophyta</taxon>
        <taxon>Spermatophyta</taxon>
        <taxon>Magnoliopsida</taxon>
        <taxon>eudicotyledons</taxon>
        <taxon>Gunneridae</taxon>
        <taxon>Pentapetalae</taxon>
        <taxon>rosids</taxon>
        <taxon>fabids</taxon>
        <taxon>Cucurbitales</taxon>
        <taxon>Cucurbitaceae</taxon>
        <taxon>Benincaseae</taxon>
        <taxon>Cucumis</taxon>
    </lineage>
</organism>
<name>A0A9I9DBC5_CUCME</name>
<dbReference type="EnsemblPlants" id="MELO3C015832.2.1">
    <property type="protein sequence ID" value="MELO3C015832.2.1"/>
    <property type="gene ID" value="MELO3C015832.2"/>
</dbReference>
<dbReference type="AlphaFoldDB" id="A0A9I9DBC5"/>
<feature type="compositionally biased region" description="Polar residues" evidence="1">
    <location>
        <begin position="56"/>
        <end position="65"/>
    </location>
</feature>
<accession>A0A9I9DBC5</accession>
<sequence>MEHLARLGNGKPPRQRKWCGSRLRRKWRGSRLGRRGAVHGSEGRWRGSKGYGSGIGSRSTAYGSE</sequence>
<evidence type="ECO:0000313" key="2">
    <source>
        <dbReference type="EnsemblPlants" id="MELO3C015832.2.1"/>
    </source>
</evidence>
<dbReference type="Gramene" id="MELO3C015832.2.1">
    <property type="protein sequence ID" value="MELO3C015832.2.1"/>
    <property type="gene ID" value="MELO3C015832.2"/>
</dbReference>
<proteinExistence type="predicted"/>
<protein>
    <submittedName>
        <fullName evidence="2">Uncharacterized protein</fullName>
    </submittedName>
</protein>
<reference evidence="2" key="1">
    <citation type="submission" date="2023-03" db="UniProtKB">
        <authorList>
            <consortium name="EnsemblPlants"/>
        </authorList>
    </citation>
    <scope>IDENTIFICATION</scope>
</reference>
<feature type="region of interest" description="Disordered" evidence="1">
    <location>
        <begin position="1"/>
        <end position="65"/>
    </location>
</feature>
<feature type="compositionally biased region" description="Basic residues" evidence="1">
    <location>
        <begin position="13"/>
        <end position="37"/>
    </location>
</feature>